<proteinExistence type="predicted"/>
<comment type="caution">
    <text evidence="2">The sequence shown here is derived from an EMBL/GenBank/DDBJ whole genome shotgun (WGS) entry which is preliminary data.</text>
</comment>
<keyword evidence="1" id="KW-0472">Membrane</keyword>
<accession>A0ABU1MN64</accession>
<evidence type="ECO:0000313" key="2">
    <source>
        <dbReference type="EMBL" id="MDR6511786.1"/>
    </source>
</evidence>
<reference evidence="2 3" key="1">
    <citation type="submission" date="2023-07" db="EMBL/GenBank/DDBJ databases">
        <title>Sorghum-associated microbial communities from plants grown in Nebraska, USA.</title>
        <authorList>
            <person name="Schachtman D."/>
        </authorList>
    </citation>
    <scope>NUCLEOTIDE SEQUENCE [LARGE SCALE GENOMIC DNA]</scope>
    <source>
        <strain evidence="2 3">DS1027</strain>
    </source>
</reference>
<feature type="transmembrane region" description="Helical" evidence="1">
    <location>
        <begin position="66"/>
        <end position="84"/>
    </location>
</feature>
<name>A0ABU1MN64_9SPHN</name>
<dbReference type="RefSeq" id="WP_054132579.1">
    <property type="nucleotide sequence ID" value="NZ_JAVDRD010000006.1"/>
</dbReference>
<keyword evidence="3" id="KW-1185">Reference proteome</keyword>
<keyword evidence="1" id="KW-1133">Transmembrane helix</keyword>
<dbReference type="EMBL" id="JAVDRD010000006">
    <property type="protein sequence ID" value="MDR6511786.1"/>
    <property type="molecule type" value="Genomic_DNA"/>
</dbReference>
<evidence type="ECO:0000256" key="1">
    <source>
        <dbReference type="SAM" id="Phobius"/>
    </source>
</evidence>
<protein>
    <submittedName>
        <fullName evidence="2">Uncharacterized protein (DUF2461 family)</fullName>
    </submittedName>
</protein>
<dbReference type="Proteomes" id="UP001184150">
    <property type="component" value="Unassembled WGS sequence"/>
</dbReference>
<organism evidence="2 3">
    <name type="scientific">Novosphingobium capsulatum</name>
    <dbReference type="NCBI Taxonomy" id="13688"/>
    <lineage>
        <taxon>Bacteria</taxon>
        <taxon>Pseudomonadati</taxon>
        <taxon>Pseudomonadota</taxon>
        <taxon>Alphaproteobacteria</taxon>
        <taxon>Sphingomonadales</taxon>
        <taxon>Sphingomonadaceae</taxon>
        <taxon>Novosphingobium</taxon>
    </lineage>
</organism>
<keyword evidence="1" id="KW-0812">Transmembrane</keyword>
<sequence>MIPLHTPFWPCWLISLAATCTITIARLGLRLSPAGRHGLVWRECLALPVFPTVAACYAGLHQWPPAAAALLAMALALPGYPRLARAMARYILRK</sequence>
<feature type="transmembrane region" description="Helical" evidence="1">
    <location>
        <begin position="6"/>
        <end position="27"/>
    </location>
</feature>
<gene>
    <name evidence="2" type="ORF">J2792_002662</name>
</gene>
<evidence type="ECO:0000313" key="3">
    <source>
        <dbReference type="Proteomes" id="UP001184150"/>
    </source>
</evidence>